<dbReference type="Pfam" id="PF08593">
    <property type="entry name" value="Mug135_C"/>
    <property type="match status" value="1"/>
</dbReference>
<dbReference type="InterPro" id="IPR013902">
    <property type="entry name" value="Mug135-like_C"/>
</dbReference>
<proteinExistence type="inferred from homology"/>
<accession>A0AAE9WF72</accession>
<dbReference type="GeneID" id="80878522"/>
<evidence type="ECO:0000313" key="4">
    <source>
        <dbReference type="Proteomes" id="UP001212411"/>
    </source>
</evidence>
<name>A0AAE9WF72_9SCHI</name>
<evidence type="ECO:0000313" key="3">
    <source>
        <dbReference type="EMBL" id="WBW74668.1"/>
    </source>
</evidence>
<gene>
    <name evidence="3" type="ORF">SOMG_05058</name>
</gene>
<comment type="similarity">
    <text evidence="1">Belongs to the UPF0612 family.</text>
</comment>
<evidence type="ECO:0000256" key="1">
    <source>
        <dbReference type="ARBA" id="ARBA00005788"/>
    </source>
</evidence>
<reference evidence="3 4" key="1">
    <citation type="journal article" date="2023" name="G3 (Bethesda)">
        <title>A high-quality reference genome for the fission yeast Schizosaccharomyces osmophilus.</title>
        <authorList>
            <person name="Jia G.S."/>
            <person name="Zhang W.C."/>
            <person name="Liang Y."/>
            <person name="Liu X.H."/>
            <person name="Rhind N."/>
            <person name="Pidoux A."/>
            <person name="Brysch-Herzberg M."/>
            <person name="Du L.L."/>
        </authorList>
    </citation>
    <scope>NUCLEOTIDE SEQUENCE [LARGE SCALE GENOMIC DNA]</scope>
    <source>
        <strain evidence="3 4">CBS 15793</strain>
    </source>
</reference>
<dbReference type="RefSeq" id="XP_056038911.1">
    <property type="nucleotide sequence ID" value="XM_056183833.1"/>
</dbReference>
<dbReference type="EMBL" id="CP115613">
    <property type="protein sequence ID" value="WBW74668.1"/>
    <property type="molecule type" value="Genomic_DNA"/>
</dbReference>
<sequence length="113" mass="13045">MQTSLELPTNKVNGMDMRSLRMENKDLRVRGYAVEPVPFLNGNSPDFDLPRNTCIQDIDRLSKNECIRYMNGYGRLIGAHETIALKRKFAMLSAWCWISTKSILFPDSQALRY</sequence>
<organism evidence="3 4">
    <name type="scientific">Schizosaccharomyces osmophilus</name>
    <dbReference type="NCBI Taxonomy" id="2545709"/>
    <lineage>
        <taxon>Eukaryota</taxon>
        <taxon>Fungi</taxon>
        <taxon>Dikarya</taxon>
        <taxon>Ascomycota</taxon>
        <taxon>Taphrinomycotina</taxon>
        <taxon>Schizosaccharomycetes</taxon>
        <taxon>Schizosaccharomycetales</taxon>
        <taxon>Schizosaccharomycetaceae</taxon>
        <taxon>Schizosaccharomyces</taxon>
    </lineage>
</organism>
<feature type="domain" description="Mug135-like C-terminal" evidence="2">
    <location>
        <begin position="31"/>
        <end position="75"/>
    </location>
</feature>
<protein>
    <submittedName>
        <fullName evidence="3">Cell surface glycoprotein</fullName>
    </submittedName>
</protein>
<dbReference type="AlphaFoldDB" id="A0AAE9WF72"/>
<dbReference type="Proteomes" id="UP001212411">
    <property type="component" value="Chromosome 3"/>
</dbReference>
<dbReference type="KEGG" id="som:SOMG_05058"/>
<evidence type="ECO:0000259" key="2">
    <source>
        <dbReference type="Pfam" id="PF08593"/>
    </source>
</evidence>
<keyword evidence="4" id="KW-1185">Reference proteome</keyword>